<evidence type="ECO:0008006" key="4">
    <source>
        <dbReference type="Google" id="ProtNLM"/>
    </source>
</evidence>
<accession>A0ABR1M1K8</accession>
<feature type="chain" id="PRO_5045595412" description="Secreted protein" evidence="1">
    <location>
        <begin position="23"/>
        <end position="96"/>
    </location>
</feature>
<gene>
    <name evidence="2" type="ORF">IWX46DRAFT_186460</name>
</gene>
<keyword evidence="3" id="KW-1185">Reference proteome</keyword>
<comment type="caution">
    <text evidence="2">The sequence shown here is derived from an EMBL/GenBank/DDBJ whole genome shotgun (WGS) entry which is preliminary data.</text>
</comment>
<reference evidence="2 3" key="1">
    <citation type="submission" date="2024-04" db="EMBL/GenBank/DDBJ databases">
        <title>Phyllosticta paracitricarpa is synonymous to the EU quarantine fungus P. citricarpa based on phylogenomic analyses.</title>
        <authorList>
            <consortium name="Lawrence Berkeley National Laboratory"/>
            <person name="Van Ingen-Buijs V.A."/>
            <person name="Van Westerhoven A.C."/>
            <person name="Haridas S."/>
            <person name="Skiadas P."/>
            <person name="Martin F."/>
            <person name="Groenewald J.Z."/>
            <person name="Crous P.W."/>
            <person name="Seidl M.F."/>
        </authorList>
    </citation>
    <scope>NUCLEOTIDE SEQUENCE [LARGE SCALE GENOMIC DNA]</scope>
    <source>
        <strain evidence="2 3">CBS 122670</strain>
    </source>
</reference>
<proteinExistence type="predicted"/>
<sequence length="96" mass="10750">MLILEWSSVWGVLSCVWLRSRAKLDPTQASPTTTTREAPGQPLVAFRRRLPAHHRHMLPQCPCRVVRRPLRLLAAAAAAAAAPPRPLASRLWDLKK</sequence>
<evidence type="ECO:0000256" key="1">
    <source>
        <dbReference type="SAM" id="SignalP"/>
    </source>
</evidence>
<feature type="signal peptide" evidence="1">
    <location>
        <begin position="1"/>
        <end position="22"/>
    </location>
</feature>
<keyword evidence="1" id="KW-0732">Signal</keyword>
<evidence type="ECO:0000313" key="2">
    <source>
        <dbReference type="EMBL" id="KAK7541359.1"/>
    </source>
</evidence>
<name>A0ABR1M1K8_9PEZI</name>
<dbReference type="EMBL" id="JBBPDW010000025">
    <property type="protein sequence ID" value="KAK7541359.1"/>
    <property type="molecule type" value="Genomic_DNA"/>
</dbReference>
<dbReference type="Proteomes" id="UP001365128">
    <property type="component" value="Unassembled WGS sequence"/>
</dbReference>
<organism evidence="2 3">
    <name type="scientific">Phyllosticta citricarpa</name>
    <dbReference type="NCBI Taxonomy" id="55181"/>
    <lineage>
        <taxon>Eukaryota</taxon>
        <taxon>Fungi</taxon>
        <taxon>Dikarya</taxon>
        <taxon>Ascomycota</taxon>
        <taxon>Pezizomycotina</taxon>
        <taxon>Dothideomycetes</taxon>
        <taxon>Dothideomycetes incertae sedis</taxon>
        <taxon>Botryosphaeriales</taxon>
        <taxon>Phyllostictaceae</taxon>
        <taxon>Phyllosticta</taxon>
    </lineage>
</organism>
<protein>
    <recommendedName>
        <fullName evidence="4">Secreted protein</fullName>
    </recommendedName>
</protein>
<evidence type="ECO:0000313" key="3">
    <source>
        <dbReference type="Proteomes" id="UP001365128"/>
    </source>
</evidence>